<organism evidence="3 4">
    <name type="scientific">Camelina sativa</name>
    <name type="common">False flax</name>
    <name type="synonym">Myagrum sativum</name>
    <dbReference type="NCBI Taxonomy" id="90675"/>
    <lineage>
        <taxon>Eukaryota</taxon>
        <taxon>Viridiplantae</taxon>
        <taxon>Streptophyta</taxon>
        <taxon>Embryophyta</taxon>
        <taxon>Tracheophyta</taxon>
        <taxon>Spermatophyta</taxon>
        <taxon>Magnoliopsida</taxon>
        <taxon>eudicotyledons</taxon>
        <taxon>Gunneridae</taxon>
        <taxon>Pentapetalae</taxon>
        <taxon>rosids</taxon>
        <taxon>malvids</taxon>
        <taxon>Brassicales</taxon>
        <taxon>Brassicaceae</taxon>
        <taxon>Camelineae</taxon>
        <taxon>Camelina</taxon>
    </lineage>
</organism>
<evidence type="ECO:0000256" key="2">
    <source>
        <dbReference type="SAM" id="Phobius"/>
    </source>
</evidence>
<keyword evidence="2" id="KW-0472">Membrane</keyword>
<accession>A0ABM0UJ16</accession>
<sequence>MRYLGAVQTVGTEWSLRRASNSSAQQRMQCRTQPSPTRPFNSGALPKETSCNSSTTSRIHVMQLKHHFKDSRYATPTPLLGFMPCDLSNHLRSDVRLEHTHMETHPTRPTYDLDALPGRSTSKPLEHTPGRDVILLDRHATWTRSHEEAPRSTRPPRLEEMTFHSTDHARHPTRATRLARFRRFLNRLFILSFYVLGFYMFCYKYSLKSLPKRYGYYHKVYE</sequence>
<keyword evidence="3" id="KW-1185">Reference proteome</keyword>
<keyword evidence="2" id="KW-1133">Transmembrane helix</keyword>
<feature type="transmembrane region" description="Helical" evidence="2">
    <location>
        <begin position="184"/>
        <end position="206"/>
    </location>
</feature>
<reference evidence="3" key="1">
    <citation type="journal article" date="2014" name="Nat. Commun.">
        <title>The emerging biofuel crop Camelina sativa retains a highly undifferentiated hexaploid genome structure.</title>
        <authorList>
            <person name="Kagale S."/>
            <person name="Koh C."/>
            <person name="Nixon J."/>
            <person name="Bollina V."/>
            <person name="Clarke W.E."/>
            <person name="Tuteja R."/>
            <person name="Spillane C."/>
            <person name="Robinson S.J."/>
            <person name="Links M.G."/>
            <person name="Clarke C."/>
            <person name="Higgins E.E."/>
            <person name="Huebert T."/>
            <person name="Sharpe A.G."/>
            <person name="Parkin I.A."/>
        </authorList>
    </citation>
    <scope>NUCLEOTIDE SEQUENCE [LARGE SCALE GENOMIC DNA]</scope>
    <source>
        <strain evidence="3">cv. DH55</strain>
    </source>
</reference>
<evidence type="ECO:0000313" key="3">
    <source>
        <dbReference type="Proteomes" id="UP000694864"/>
    </source>
</evidence>
<proteinExistence type="predicted"/>
<gene>
    <name evidence="4" type="primary">LOC104724983</name>
</gene>
<protein>
    <submittedName>
        <fullName evidence="4">Uncharacterized protein LOC104724983</fullName>
    </submittedName>
</protein>
<feature type="compositionally biased region" description="Polar residues" evidence="1">
    <location>
        <begin position="19"/>
        <end position="40"/>
    </location>
</feature>
<feature type="region of interest" description="Disordered" evidence="1">
    <location>
        <begin position="19"/>
        <end position="54"/>
    </location>
</feature>
<evidence type="ECO:0000256" key="1">
    <source>
        <dbReference type="SAM" id="MobiDB-lite"/>
    </source>
</evidence>
<keyword evidence="2" id="KW-0812">Transmembrane</keyword>
<name>A0ABM0UJ16_CAMSA</name>
<dbReference type="GeneID" id="104724983"/>
<dbReference type="RefSeq" id="XP_010441865.1">
    <property type="nucleotide sequence ID" value="XM_010443563.2"/>
</dbReference>
<dbReference type="Proteomes" id="UP000694864">
    <property type="component" value="Chromosome 11"/>
</dbReference>
<evidence type="ECO:0000313" key="4">
    <source>
        <dbReference type="RefSeq" id="XP_010441865.1"/>
    </source>
</evidence>
<reference evidence="4" key="2">
    <citation type="submission" date="2025-08" db="UniProtKB">
        <authorList>
            <consortium name="RefSeq"/>
        </authorList>
    </citation>
    <scope>IDENTIFICATION</scope>
    <source>
        <tissue evidence="4">Leaf</tissue>
    </source>
</reference>
<feature type="region of interest" description="Disordered" evidence="1">
    <location>
        <begin position="105"/>
        <end position="128"/>
    </location>
</feature>